<organism evidence="10 11">
    <name type="scientific">Hartmannibacter diazotrophicus</name>
    <dbReference type="NCBI Taxonomy" id="1482074"/>
    <lineage>
        <taxon>Bacteria</taxon>
        <taxon>Pseudomonadati</taxon>
        <taxon>Pseudomonadota</taxon>
        <taxon>Alphaproteobacteria</taxon>
        <taxon>Hyphomicrobiales</taxon>
        <taxon>Pleomorphomonadaceae</taxon>
        <taxon>Hartmannibacter</taxon>
    </lineage>
</organism>
<keyword evidence="7" id="KW-0472">Membrane</keyword>
<keyword evidence="5 10" id="KW-0067">ATP-binding</keyword>
<dbReference type="InterPro" id="IPR027417">
    <property type="entry name" value="P-loop_NTPase"/>
</dbReference>
<dbReference type="Proteomes" id="UP000223606">
    <property type="component" value="Chromosome 1"/>
</dbReference>
<keyword evidence="2" id="KW-0813">Transport</keyword>
<dbReference type="EC" id="3.6.3.41" evidence="10"/>
<dbReference type="SUPFAM" id="SSF52540">
    <property type="entry name" value="P-loop containing nucleoside triphosphate hydrolases"/>
    <property type="match status" value="1"/>
</dbReference>
<dbReference type="Gene3D" id="3.40.50.300">
    <property type="entry name" value="P-loop containing nucleotide triphosphate hydrolases"/>
    <property type="match status" value="1"/>
</dbReference>
<dbReference type="PROSITE" id="PS00211">
    <property type="entry name" value="ABC_TRANSPORTER_1"/>
    <property type="match status" value="1"/>
</dbReference>
<dbReference type="InterPro" id="IPR003593">
    <property type="entry name" value="AAA+_ATPase"/>
</dbReference>
<evidence type="ECO:0000256" key="7">
    <source>
        <dbReference type="ARBA" id="ARBA00023136"/>
    </source>
</evidence>
<dbReference type="AlphaFoldDB" id="A0A2C9DD59"/>
<dbReference type="InterPro" id="IPR003439">
    <property type="entry name" value="ABC_transporter-like_ATP-bd"/>
</dbReference>
<reference evidence="11" key="1">
    <citation type="submission" date="2017-09" db="EMBL/GenBank/DDBJ databases">
        <title>Genome sequence of Nannocystis excedens DSM 71.</title>
        <authorList>
            <person name="Blom J."/>
        </authorList>
    </citation>
    <scope>NUCLEOTIDE SEQUENCE [LARGE SCALE GENOMIC DNA]</scope>
    <source>
        <strain evidence="11">type strain: E19</strain>
    </source>
</reference>
<evidence type="ECO:0000256" key="5">
    <source>
        <dbReference type="ARBA" id="ARBA00022840"/>
    </source>
</evidence>
<dbReference type="InterPro" id="IPR017871">
    <property type="entry name" value="ABC_transporter-like_CS"/>
</dbReference>
<dbReference type="NCBIfam" id="TIGR01189">
    <property type="entry name" value="ccmA"/>
    <property type="match status" value="1"/>
</dbReference>
<dbReference type="PROSITE" id="PS50893">
    <property type="entry name" value="ABC_TRANSPORTER_2"/>
    <property type="match status" value="1"/>
</dbReference>
<dbReference type="GO" id="GO:0022857">
    <property type="term" value="F:transmembrane transporter activity"/>
    <property type="evidence" value="ECO:0007669"/>
    <property type="project" value="InterPro"/>
</dbReference>
<evidence type="ECO:0000313" key="11">
    <source>
        <dbReference type="Proteomes" id="UP000223606"/>
    </source>
</evidence>
<proteinExistence type="inferred from homology"/>
<evidence type="ECO:0000256" key="4">
    <source>
        <dbReference type="ARBA" id="ARBA00022748"/>
    </source>
</evidence>
<dbReference type="Pfam" id="PF00005">
    <property type="entry name" value="ABC_tran"/>
    <property type="match status" value="1"/>
</dbReference>
<keyword evidence="4" id="KW-0201">Cytochrome c-type biogenesis</keyword>
<evidence type="ECO:0000256" key="2">
    <source>
        <dbReference type="ARBA" id="ARBA00022448"/>
    </source>
</evidence>
<keyword evidence="11" id="KW-1185">Reference proteome</keyword>
<gene>
    <name evidence="10" type="primary">ccmA</name>
    <name evidence="10" type="ORF">HDIA_4140</name>
</gene>
<protein>
    <submittedName>
        <fullName evidence="10">Cytochrome c biogenesis ATP-binding export protein CcmA</fullName>
        <ecNumber evidence="10">3.6.3.41</ecNumber>
    </submittedName>
</protein>
<comment type="similarity">
    <text evidence="1">Belongs to the ABC transporter superfamily.</text>
</comment>
<keyword evidence="10" id="KW-0378">Hydrolase</keyword>
<sequence>MCPTHPWQDGEFPLSGKPSTDFNSETAALPAMTPSAEPHSSDPEGLVLDGICVLRGGRRVLHGVNVRLAPKGREGAALFITGPNGVGKSTLLRAIAGLTSIEAGQLSLDLSGDKLAGTDVGEGCHYLGHRDAIKTALTVTENLAFWQSFLGEPRTGEGRGHPLLSIDDALEAVDLLHLADLPSMLLSAGQRRRLSIARLLVAARPVWLMDEPTSALDKASEARLVDLMRAHVTGGGLILAATHLAIDLENAQELALERVVYDPLEELG</sequence>
<evidence type="ECO:0000256" key="8">
    <source>
        <dbReference type="SAM" id="MobiDB-lite"/>
    </source>
</evidence>
<feature type="domain" description="ABC transporter" evidence="9">
    <location>
        <begin position="46"/>
        <end position="268"/>
    </location>
</feature>
<evidence type="ECO:0000259" key="9">
    <source>
        <dbReference type="PROSITE" id="PS50893"/>
    </source>
</evidence>
<dbReference type="EMBL" id="LT960614">
    <property type="protein sequence ID" value="SON57681.1"/>
    <property type="molecule type" value="Genomic_DNA"/>
</dbReference>
<keyword evidence="6" id="KW-1278">Translocase</keyword>
<dbReference type="KEGG" id="hdi:HDIA_4140"/>
<evidence type="ECO:0000256" key="6">
    <source>
        <dbReference type="ARBA" id="ARBA00022967"/>
    </source>
</evidence>
<evidence type="ECO:0000256" key="1">
    <source>
        <dbReference type="ARBA" id="ARBA00005417"/>
    </source>
</evidence>
<feature type="region of interest" description="Disordered" evidence="8">
    <location>
        <begin position="1"/>
        <end position="25"/>
    </location>
</feature>
<dbReference type="PANTHER" id="PTHR43499:SF1">
    <property type="entry name" value="ABC TRANSPORTER I FAMILY MEMBER 1"/>
    <property type="match status" value="1"/>
</dbReference>
<dbReference type="GO" id="GO:0017004">
    <property type="term" value="P:cytochrome complex assembly"/>
    <property type="evidence" value="ECO:0007669"/>
    <property type="project" value="UniProtKB-KW"/>
</dbReference>
<dbReference type="InterPro" id="IPR005895">
    <property type="entry name" value="ABC_transptr_haem_export_CcmA"/>
</dbReference>
<evidence type="ECO:0000256" key="3">
    <source>
        <dbReference type="ARBA" id="ARBA00022741"/>
    </source>
</evidence>
<dbReference type="GO" id="GO:0005524">
    <property type="term" value="F:ATP binding"/>
    <property type="evidence" value="ECO:0007669"/>
    <property type="project" value="UniProtKB-KW"/>
</dbReference>
<dbReference type="GO" id="GO:0016887">
    <property type="term" value="F:ATP hydrolysis activity"/>
    <property type="evidence" value="ECO:0007669"/>
    <property type="project" value="InterPro"/>
</dbReference>
<name>A0A2C9DD59_9HYPH</name>
<accession>A0A2C9DD59</accession>
<dbReference type="PANTHER" id="PTHR43499">
    <property type="entry name" value="ABC TRANSPORTER I FAMILY MEMBER 1"/>
    <property type="match status" value="1"/>
</dbReference>
<dbReference type="SMART" id="SM00382">
    <property type="entry name" value="AAA"/>
    <property type="match status" value="1"/>
</dbReference>
<evidence type="ECO:0000313" key="10">
    <source>
        <dbReference type="EMBL" id="SON57681.1"/>
    </source>
</evidence>
<keyword evidence="3" id="KW-0547">Nucleotide-binding</keyword>